<dbReference type="GO" id="GO:0016837">
    <property type="term" value="F:carbon-oxygen lyase activity, acting on polysaccharides"/>
    <property type="evidence" value="ECO:0007669"/>
    <property type="project" value="InterPro"/>
</dbReference>
<dbReference type="InterPro" id="IPR016590">
    <property type="entry name" value="Rhamnogalacturonase_B"/>
</dbReference>
<dbReference type="PANTHER" id="PTHR36574">
    <property type="entry name" value="RHAMNOGALACTURONATE LYASE-RELATED"/>
    <property type="match status" value="1"/>
</dbReference>
<dbReference type="Gene3D" id="2.60.40.1120">
    <property type="entry name" value="Carboxypeptidase-like, regulatory domain"/>
    <property type="match status" value="1"/>
</dbReference>
<dbReference type="PANTHER" id="PTHR36574:SF1">
    <property type="entry name" value="RHAMNOGALACTURONATE LYASE-RELATED"/>
    <property type="match status" value="1"/>
</dbReference>
<sequence>MKPGTYTATLFEGELESGTASVSVSAGGTASLTLKAAASRPSTIWSIGTADGTPAGFLNADKIERIHPSDSRMSSWGPVTFTIGNSASSFPMAQFKDVNNPTTLKWSASSSQIGARTLRIRTTEAFAGGRPQITVNSWTSSAPSAPTAVDSRGVTRGTWRGLNQIYDFAIPSGTLVAGTNTIQINVISGSSGSQFLSPNFVYDSVELF</sequence>
<protein>
    <recommendedName>
        <fullName evidence="1">Rhamnogalacturonan lyase domain-containing protein</fullName>
    </recommendedName>
</protein>
<evidence type="ECO:0000313" key="3">
    <source>
        <dbReference type="Proteomes" id="UP001385951"/>
    </source>
</evidence>
<gene>
    <name evidence="2" type="ORF">QCA50_006985</name>
</gene>
<organism evidence="2 3">
    <name type="scientific">Cerrena zonata</name>
    <dbReference type="NCBI Taxonomy" id="2478898"/>
    <lineage>
        <taxon>Eukaryota</taxon>
        <taxon>Fungi</taxon>
        <taxon>Dikarya</taxon>
        <taxon>Basidiomycota</taxon>
        <taxon>Agaricomycotina</taxon>
        <taxon>Agaricomycetes</taxon>
        <taxon>Polyporales</taxon>
        <taxon>Cerrenaceae</taxon>
        <taxon>Cerrena</taxon>
    </lineage>
</organism>
<dbReference type="SUPFAM" id="SSF49785">
    <property type="entry name" value="Galactose-binding domain-like"/>
    <property type="match status" value="1"/>
</dbReference>
<dbReference type="CDD" id="cd10317">
    <property type="entry name" value="RGL4_C"/>
    <property type="match status" value="1"/>
</dbReference>
<dbReference type="Pfam" id="PF14683">
    <property type="entry name" value="CBM-like"/>
    <property type="match status" value="1"/>
</dbReference>
<reference evidence="2 3" key="1">
    <citation type="submission" date="2022-09" db="EMBL/GenBank/DDBJ databases">
        <authorList>
            <person name="Palmer J.M."/>
        </authorList>
    </citation>
    <scope>NUCLEOTIDE SEQUENCE [LARGE SCALE GENOMIC DNA]</scope>
    <source>
        <strain evidence="2 3">DSM 7382</strain>
    </source>
</reference>
<accession>A0AAW0GA72</accession>
<keyword evidence="3" id="KW-1185">Reference proteome</keyword>
<dbReference type="Gene3D" id="2.60.120.260">
    <property type="entry name" value="Galactose-binding domain-like"/>
    <property type="match status" value="1"/>
</dbReference>
<feature type="domain" description="Rhamnogalacturonan lyase" evidence="1">
    <location>
        <begin position="43"/>
        <end position="207"/>
    </location>
</feature>
<evidence type="ECO:0000259" key="1">
    <source>
        <dbReference type="Pfam" id="PF14683"/>
    </source>
</evidence>
<dbReference type="InterPro" id="IPR029411">
    <property type="entry name" value="RG-lyase_III"/>
</dbReference>
<dbReference type="FunFam" id="2.60.120.260:FF:000102">
    <property type="entry name" value="Rhamnogalacturonate lyase A"/>
    <property type="match status" value="1"/>
</dbReference>
<dbReference type="EMBL" id="JASBNA010000007">
    <property type="protein sequence ID" value="KAK7690328.1"/>
    <property type="molecule type" value="Genomic_DNA"/>
</dbReference>
<comment type="caution">
    <text evidence="2">The sequence shown here is derived from an EMBL/GenBank/DDBJ whole genome shotgun (WGS) entry which is preliminary data.</text>
</comment>
<proteinExistence type="predicted"/>
<dbReference type="AlphaFoldDB" id="A0AAW0GA72"/>
<name>A0AAW0GA72_9APHY</name>
<dbReference type="Proteomes" id="UP001385951">
    <property type="component" value="Unassembled WGS sequence"/>
</dbReference>
<evidence type="ECO:0000313" key="2">
    <source>
        <dbReference type="EMBL" id="KAK7690328.1"/>
    </source>
</evidence>
<dbReference type="GO" id="GO:0045490">
    <property type="term" value="P:pectin catabolic process"/>
    <property type="evidence" value="ECO:0007669"/>
    <property type="project" value="TreeGrafter"/>
</dbReference>
<dbReference type="InterPro" id="IPR008979">
    <property type="entry name" value="Galactose-bd-like_sf"/>
</dbReference>